<organism evidence="2 3">
    <name type="scientific">Peptoniphilus ovalis</name>
    <dbReference type="NCBI Taxonomy" id="2841503"/>
    <lineage>
        <taxon>Bacteria</taxon>
        <taxon>Bacillati</taxon>
        <taxon>Bacillota</taxon>
        <taxon>Tissierellia</taxon>
        <taxon>Tissierellales</taxon>
        <taxon>Peptoniphilaceae</taxon>
        <taxon>Peptoniphilus</taxon>
    </lineage>
</organism>
<dbReference type="Proteomes" id="UP000783742">
    <property type="component" value="Unassembled WGS sequence"/>
</dbReference>
<proteinExistence type="predicted"/>
<dbReference type="Pfam" id="PF00583">
    <property type="entry name" value="Acetyltransf_1"/>
    <property type="match status" value="1"/>
</dbReference>
<feature type="domain" description="N-acetyltransferase" evidence="1">
    <location>
        <begin position="1"/>
        <end position="168"/>
    </location>
</feature>
<comment type="caution">
    <text evidence="2">The sequence shown here is derived from an EMBL/GenBank/DDBJ whole genome shotgun (WGS) entry which is preliminary data.</text>
</comment>
<protein>
    <submittedName>
        <fullName evidence="2">GNAT family N-acetyltransferase</fullName>
    </submittedName>
</protein>
<evidence type="ECO:0000313" key="2">
    <source>
        <dbReference type="EMBL" id="MBU5669436.1"/>
    </source>
</evidence>
<evidence type="ECO:0000259" key="1">
    <source>
        <dbReference type="PROSITE" id="PS51186"/>
    </source>
</evidence>
<keyword evidence="3" id="KW-1185">Reference proteome</keyword>
<reference evidence="2 3" key="1">
    <citation type="submission" date="2021-06" db="EMBL/GenBank/DDBJ databases">
        <authorList>
            <person name="Sun Q."/>
            <person name="Li D."/>
        </authorList>
    </citation>
    <scope>NUCLEOTIDE SEQUENCE [LARGE SCALE GENOMIC DNA]</scope>
    <source>
        <strain evidence="2 3">MSJ-1</strain>
    </source>
</reference>
<dbReference type="InterPro" id="IPR000182">
    <property type="entry name" value="GNAT_dom"/>
</dbReference>
<dbReference type="CDD" id="cd04301">
    <property type="entry name" value="NAT_SF"/>
    <property type="match status" value="1"/>
</dbReference>
<dbReference type="RefSeq" id="WP_216549269.1">
    <property type="nucleotide sequence ID" value="NZ_JAHLQO010000004.1"/>
</dbReference>
<accession>A0ABS6FJK6</accession>
<dbReference type="PROSITE" id="PS51186">
    <property type="entry name" value="GNAT"/>
    <property type="match status" value="1"/>
</dbReference>
<gene>
    <name evidence="2" type="ORF">KQI68_06245</name>
</gene>
<evidence type="ECO:0000313" key="3">
    <source>
        <dbReference type="Proteomes" id="UP000783742"/>
    </source>
</evidence>
<dbReference type="EMBL" id="JAHLQO010000004">
    <property type="protein sequence ID" value="MBU5669436.1"/>
    <property type="molecule type" value="Genomic_DNA"/>
</dbReference>
<sequence length="168" mass="19578">MEFRLAKPEDKSQIDEIYEDGSNKLRKEGINQWQGVDKPNTDNLEQLIKDKIIYVVEDENKIVSTALIYNYDIDYESNLDGDWVSDGPYISIHRVGTISTERNKGYGRKILELCENYAKENNFDSIRIDTHEMNTSMQRLLKSLDYNHCGFVYLGGINKRIAFEKIIK</sequence>
<name>A0ABS6FJK6_9FIRM</name>